<proteinExistence type="predicted"/>
<keyword evidence="1" id="KW-0677">Repeat</keyword>
<dbReference type="SUPFAM" id="SSF50151">
    <property type="entry name" value="SacY-like RNA-binding domain"/>
    <property type="match status" value="1"/>
</dbReference>
<evidence type="ECO:0000259" key="2">
    <source>
        <dbReference type="PROSITE" id="PS51372"/>
    </source>
</evidence>
<evidence type="ECO:0000313" key="3">
    <source>
        <dbReference type="EMBL" id="MDV2620485.1"/>
    </source>
</evidence>
<dbReference type="PANTHER" id="PTHR30185">
    <property type="entry name" value="CRYPTIC BETA-GLUCOSIDE BGL OPERON ANTITERMINATOR"/>
    <property type="match status" value="1"/>
</dbReference>
<gene>
    <name evidence="3" type="ORF">R0G89_01880</name>
</gene>
<reference evidence="3" key="2">
    <citation type="submission" date="2023-10" db="EMBL/GenBank/DDBJ databases">
        <authorList>
            <person name="Khurajog B."/>
        </authorList>
    </citation>
    <scope>NUCLEOTIDE SEQUENCE</scope>
    <source>
        <strain evidence="3">BF9</strain>
    </source>
</reference>
<dbReference type="Pfam" id="PF00874">
    <property type="entry name" value="PRD"/>
    <property type="match status" value="2"/>
</dbReference>
<comment type="caution">
    <text evidence="3">The sequence shown here is derived from an EMBL/GenBank/DDBJ whole genome shotgun (WGS) entry which is preliminary data.</text>
</comment>
<dbReference type="InterPro" id="IPR036634">
    <property type="entry name" value="PRD_sf"/>
</dbReference>
<dbReference type="Gene3D" id="2.30.24.10">
    <property type="entry name" value="CAT RNA-binding domain"/>
    <property type="match status" value="1"/>
</dbReference>
<feature type="domain" description="PRD" evidence="2">
    <location>
        <begin position="170"/>
        <end position="281"/>
    </location>
</feature>
<dbReference type="GeneID" id="57365980"/>
<dbReference type="Gene3D" id="1.10.1790.10">
    <property type="entry name" value="PRD domain"/>
    <property type="match status" value="2"/>
</dbReference>
<evidence type="ECO:0000313" key="4">
    <source>
        <dbReference type="Proteomes" id="UP001280897"/>
    </source>
</evidence>
<evidence type="ECO:0000256" key="1">
    <source>
        <dbReference type="ARBA" id="ARBA00022737"/>
    </source>
</evidence>
<dbReference type="SUPFAM" id="SSF63520">
    <property type="entry name" value="PTS-regulatory domain, PRD"/>
    <property type="match status" value="2"/>
</dbReference>
<dbReference type="Pfam" id="PF03123">
    <property type="entry name" value="CAT_RBD"/>
    <property type="match status" value="1"/>
</dbReference>
<dbReference type="InterPro" id="IPR011608">
    <property type="entry name" value="PRD"/>
</dbReference>
<dbReference type="RefSeq" id="WP_008841042.1">
    <property type="nucleotide sequence ID" value="NZ_CP050079.1"/>
</dbReference>
<dbReference type="AlphaFoldDB" id="A0AAW8YER3"/>
<dbReference type="GO" id="GO:0003723">
    <property type="term" value="F:RNA binding"/>
    <property type="evidence" value="ECO:0007669"/>
    <property type="project" value="InterPro"/>
</dbReference>
<name>A0AAW8YER3_PEDAC</name>
<dbReference type="EMBL" id="JAWJAV010000001">
    <property type="protein sequence ID" value="MDV2620485.1"/>
    <property type="molecule type" value="Genomic_DNA"/>
</dbReference>
<dbReference type="PANTHER" id="PTHR30185:SF15">
    <property type="entry name" value="CRYPTIC BETA-GLUCOSIDE BGL OPERON ANTITERMINATOR"/>
    <property type="match status" value="1"/>
</dbReference>
<dbReference type="PROSITE" id="PS51372">
    <property type="entry name" value="PRD_2"/>
    <property type="match status" value="2"/>
</dbReference>
<dbReference type="InterPro" id="IPR004341">
    <property type="entry name" value="CAT_RNA-bd_dom"/>
</dbReference>
<dbReference type="Proteomes" id="UP001280897">
    <property type="component" value="Unassembled WGS sequence"/>
</dbReference>
<dbReference type="InterPro" id="IPR036650">
    <property type="entry name" value="CAT_RNA-bd_dom_sf"/>
</dbReference>
<protein>
    <submittedName>
        <fullName evidence="3">PRD domain-containing protein</fullName>
    </submittedName>
</protein>
<accession>A0AAW8YER3</accession>
<dbReference type="InterPro" id="IPR050661">
    <property type="entry name" value="BglG_antiterminators"/>
</dbReference>
<dbReference type="GO" id="GO:0006355">
    <property type="term" value="P:regulation of DNA-templated transcription"/>
    <property type="evidence" value="ECO:0007669"/>
    <property type="project" value="InterPro"/>
</dbReference>
<dbReference type="SMART" id="SM01061">
    <property type="entry name" value="CAT_RBD"/>
    <property type="match status" value="1"/>
</dbReference>
<reference evidence="3" key="1">
    <citation type="journal article" date="2023" name="PeerJ">
        <title>Selection and evaluation of lactic acid bacteria from chicken feces in Thailand as potential probiotics.</title>
        <authorList>
            <person name="Khurajog B."/>
            <person name="Disastra Y."/>
            <person name="Lawwyne L.D."/>
            <person name="Sirichokchatchawan W."/>
            <person name="Niyomtham W."/>
            <person name="Yindee J."/>
            <person name="Hampson D.J."/>
            <person name="Prapasarakul N."/>
        </authorList>
    </citation>
    <scope>NUCLEOTIDE SEQUENCE</scope>
    <source>
        <strain evidence="3">BF9</strain>
    </source>
</reference>
<sequence length="284" mass="33325">MKVKKILNNNVAIISKGTHELIAYSPGIAFKKKVGQQIEEKEISKLYVLDSKDRLEHLSFLLTHSDKKIIALVNRIVDYGENYLKVKVTDYLYLALLDHISFALKRGQKGQFIASPLVWEVKKFYPQYYEIGIKAINWLNQTYEVDFPEDEAIPISLHFINVQDEQNNVEQKVKDITVLRDLLNIIKYHFNINFDESSINYLRLVTHLQYFIDRLNCHELSTKTDVNVLYEQIREIYPEAFRAVQKIDNYISKSFGQKISPDEYTYLMIHINRVTSRKDVGNEV</sequence>
<feature type="domain" description="PRD" evidence="2">
    <location>
        <begin position="64"/>
        <end position="169"/>
    </location>
</feature>
<organism evidence="3 4">
    <name type="scientific">Pediococcus acidilactici</name>
    <dbReference type="NCBI Taxonomy" id="1254"/>
    <lineage>
        <taxon>Bacteria</taxon>
        <taxon>Bacillati</taxon>
        <taxon>Bacillota</taxon>
        <taxon>Bacilli</taxon>
        <taxon>Lactobacillales</taxon>
        <taxon>Lactobacillaceae</taxon>
        <taxon>Pediococcus</taxon>
        <taxon>Pediococcus acidilactici group</taxon>
    </lineage>
</organism>